<dbReference type="Proteomes" id="UP000316855">
    <property type="component" value="Chromosome"/>
</dbReference>
<dbReference type="KEGG" id="gax:Pan161_04300"/>
<dbReference type="Gene3D" id="2.60.40.10">
    <property type="entry name" value="Immunoglobulins"/>
    <property type="match status" value="1"/>
</dbReference>
<reference evidence="2 3" key="1">
    <citation type="submission" date="2019-02" db="EMBL/GenBank/DDBJ databases">
        <title>Deep-cultivation of Planctomycetes and their phenomic and genomic characterization uncovers novel biology.</title>
        <authorList>
            <person name="Wiegand S."/>
            <person name="Jogler M."/>
            <person name="Boedeker C."/>
            <person name="Pinto D."/>
            <person name="Vollmers J."/>
            <person name="Rivas-Marin E."/>
            <person name="Kohn T."/>
            <person name="Peeters S.H."/>
            <person name="Heuer A."/>
            <person name="Rast P."/>
            <person name="Oberbeckmann S."/>
            <person name="Bunk B."/>
            <person name="Jeske O."/>
            <person name="Meyerdierks A."/>
            <person name="Storesund J.E."/>
            <person name="Kallscheuer N."/>
            <person name="Luecker S."/>
            <person name="Lage O.M."/>
            <person name="Pohl T."/>
            <person name="Merkel B.J."/>
            <person name="Hornburger P."/>
            <person name="Mueller R.-W."/>
            <person name="Bruemmer F."/>
            <person name="Labrenz M."/>
            <person name="Spormann A.M."/>
            <person name="Op den Camp H."/>
            <person name="Overmann J."/>
            <person name="Amann R."/>
            <person name="Jetten M.S.M."/>
            <person name="Mascher T."/>
            <person name="Medema M.H."/>
            <person name="Devos D.P."/>
            <person name="Kaster A.-K."/>
            <person name="Ovreas L."/>
            <person name="Rohde M."/>
            <person name="Galperin M.Y."/>
            <person name="Jogler C."/>
        </authorList>
    </citation>
    <scope>NUCLEOTIDE SEQUENCE [LARGE SCALE GENOMIC DNA]</scope>
    <source>
        <strain evidence="2 3">Pan161</strain>
    </source>
</reference>
<evidence type="ECO:0000259" key="1">
    <source>
        <dbReference type="Pfam" id="PF18911"/>
    </source>
</evidence>
<dbReference type="CDD" id="cd00146">
    <property type="entry name" value="PKD"/>
    <property type="match status" value="1"/>
</dbReference>
<evidence type="ECO:0000313" key="3">
    <source>
        <dbReference type="Proteomes" id="UP000316855"/>
    </source>
</evidence>
<dbReference type="AlphaFoldDB" id="A0A517V726"/>
<gene>
    <name evidence="2" type="ORF">Pan161_04300</name>
</gene>
<evidence type="ECO:0000313" key="2">
    <source>
        <dbReference type="EMBL" id="QDT88811.1"/>
    </source>
</evidence>
<dbReference type="InterPro" id="IPR000601">
    <property type="entry name" value="PKD_dom"/>
</dbReference>
<dbReference type="SUPFAM" id="SSF49299">
    <property type="entry name" value="PKD domain"/>
    <property type="match status" value="1"/>
</dbReference>
<dbReference type="EMBL" id="CP036343">
    <property type="protein sequence ID" value="QDT88811.1"/>
    <property type="molecule type" value="Genomic_DNA"/>
</dbReference>
<sequence>MVRTMSAKIFTWVLMVVMLPIQYARADESQTKTTSLRDIQKQATLLKRRGKSLSQAEVLTKIAPLKNALAFANLTGAPLNRLYTNASDSLAMLCAGLDLPVTDRFEKPTEIEKKSNSYRVRIACLTPADRTPNAAAAHRAAELLLWYQRWFADQMAQNGHGKMTFSYESETGSSWPRVHNIRLPRPSVYYRTNEPGQGDKVYSRVVTAAKDVGIPVEESGQVWILFIDMQEILPDGKVVGLHRQGGGKTFHTGATVCDTGTLGELSLTALTTDNLYHGMVVPSLGRYPLKRGVSFPPSRGNTVGTVVSSNLGSWLHELGHCFLLTHDFRNDDNAAGNLMGNGLRGFRAWLYPEKFQNEYTHLSANTSNLLRLNRFFRPQEEFKDTKAPSIEQAKFSTQSVEGLLVCSVSIRDDDELAYVMLMNNDCVVASQDVSGKNAQVELRFWRYEIGDNRWQLRVFDRSGNVRILPGTAFVPATSKRAAHPYVTCPKMRLKAGEPLSVSAEKTKDPDGDSSALRYAWDFEGDGKLDTEFSPRPHVSVTYPVAGVNSLQCHVMDGDGTTAVSSTIRIQVEQ</sequence>
<proteinExistence type="predicted"/>
<dbReference type="InterPro" id="IPR013783">
    <property type="entry name" value="Ig-like_fold"/>
</dbReference>
<keyword evidence="3" id="KW-1185">Reference proteome</keyword>
<organism evidence="2 3">
    <name type="scientific">Gimesia algae</name>
    <dbReference type="NCBI Taxonomy" id="2527971"/>
    <lineage>
        <taxon>Bacteria</taxon>
        <taxon>Pseudomonadati</taxon>
        <taxon>Planctomycetota</taxon>
        <taxon>Planctomycetia</taxon>
        <taxon>Planctomycetales</taxon>
        <taxon>Planctomycetaceae</taxon>
        <taxon>Gimesia</taxon>
    </lineage>
</organism>
<accession>A0A517V726</accession>
<feature type="domain" description="PKD" evidence="1">
    <location>
        <begin position="489"/>
        <end position="571"/>
    </location>
</feature>
<dbReference type="InterPro" id="IPR035986">
    <property type="entry name" value="PKD_dom_sf"/>
</dbReference>
<protein>
    <recommendedName>
        <fullName evidence="1">PKD domain-containing protein</fullName>
    </recommendedName>
</protein>
<dbReference type="Pfam" id="PF18911">
    <property type="entry name" value="PKD_4"/>
    <property type="match status" value="1"/>
</dbReference>
<name>A0A517V726_9PLAN</name>